<feature type="domain" description="TPM" evidence="3">
    <location>
        <begin position="68"/>
        <end position="180"/>
    </location>
</feature>
<feature type="chain" id="PRO_5045476401" evidence="2">
    <location>
        <begin position="23"/>
        <end position="679"/>
    </location>
</feature>
<name>A0ABQ6VDB5_9CORY</name>
<dbReference type="Gene3D" id="3.10.310.50">
    <property type="match status" value="1"/>
</dbReference>
<feature type="coiled-coil region" evidence="1">
    <location>
        <begin position="426"/>
        <end position="503"/>
    </location>
</feature>
<dbReference type="EMBL" id="WBZJ01000002">
    <property type="protein sequence ID" value="KAB3520894.1"/>
    <property type="molecule type" value="Genomic_DNA"/>
</dbReference>
<keyword evidence="2" id="KW-0732">Signal</keyword>
<dbReference type="Pfam" id="PF04536">
    <property type="entry name" value="TPM_phosphatase"/>
    <property type="match status" value="1"/>
</dbReference>
<evidence type="ECO:0000259" key="3">
    <source>
        <dbReference type="Pfam" id="PF04536"/>
    </source>
</evidence>
<dbReference type="RefSeq" id="WP_151844435.1">
    <property type="nucleotide sequence ID" value="NZ_WBZJ01000002.1"/>
</dbReference>
<reference evidence="4 5" key="1">
    <citation type="submission" date="2019-10" db="EMBL/GenBank/DDBJ databases">
        <title>Corynebacterium sp novel species isolated from the respiratory tract of Marmot.</title>
        <authorList>
            <person name="Zhang G."/>
        </authorList>
    </citation>
    <scope>NUCLEOTIDE SEQUENCE [LARGE SCALE GENOMIC DNA]</scope>
    <source>
        <strain evidence="4 5">336</strain>
    </source>
</reference>
<evidence type="ECO:0000256" key="1">
    <source>
        <dbReference type="SAM" id="Coils"/>
    </source>
</evidence>
<sequence>MNANNSTTFFFASALRRAAAVAAAGCVGAGAFLGIGVATTLAAQAVAATPAAIGTTATATDVALTEQVVDAAGVLSGSDKAAIEETLKKGIEHSNVKLYMVFVDSIPESDPQSYAAHLREQDPTNNTMVLVTDVTKHNAGLDYGASVSKSTAQDVISAVKKHFTNEDWAGGAQAAADELAGTVSTSSKIWMGGAAVALLGGGAGAFVWSRRNRKNTEARQLNTARSIQPEATSDLMQQPLSVLQTLAAEELHSTDESIRKGEEELTIARTEFGEERTRELQRALTRSQQTLHKAYGMHQRIKGGLVTAEQEQRALLTEIISSCGTADKNLNGKAAEFAELRQQLIHAPETLDTLTQASISLRSRIPGARAIMEDLTTRIDPQLLVSITHNPDIAEAEINQVDHAIEQARALTTKPAGQQGELIDIIDGARMAIRQADSQLQAVENAESQLRVAQDNLSALITEVEEEIAEAHELARSHAPFNKDALAEAVDAAHQALDTARRNQSNDPLGSYSQLLDADGQLDIQLDEARGADNDFRRTLDMVDRTIADANQNLVAVEETIRNRRNIIGVDARSTAHAAREVLEQAKALREQDTKRAYLLAQQASQLTRKASAQAREDIDRFNRRNNYYGGGGGNGLMTGVILGSLLSNSGGFGGGFGGGGGGGFGGGDFGGGGDSFSF</sequence>
<accession>A0ABQ6VDB5</accession>
<dbReference type="InterPro" id="IPR007621">
    <property type="entry name" value="TPM_dom"/>
</dbReference>
<gene>
    <name evidence="4" type="ORF">F8377_06570</name>
</gene>
<dbReference type="Proteomes" id="UP000436181">
    <property type="component" value="Unassembled WGS sequence"/>
</dbReference>
<evidence type="ECO:0000256" key="2">
    <source>
        <dbReference type="SAM" id="SignalP"/>
    </source>
</evidence>
<feature type="signal peptide" evidence="2">
    <location>
        <begin position="1"/>
        <end position="22"/>
    </location>
</feature>
<evidence type="ECO:0000313" key="5">
    <source>
        <dbReference type="Proteomes" id="UP000436181"/>
    </source>
</evidence>
<evidence type="ECO:0000313" key="4">
    <source>
        <dbReference type="EMBL" id="KAB3520894.1"/>
    </source>
</evidence>
<comment type="caution">
    <text evidence="4">The sequence shown here is derived from an EMBL/GenBank/DDBJ whole genome shotgun (WGS) entry which is preliminary data.</text>
</comment>
<keyword evidence="5" id="KW-1185">Reference proteome</keyword>
<protein>
    <submittedName>
        <fullName evidence="4">TPM domain-containing protein</fullName>
    </submittedName>
</protein>
<proteinExistence type="predicted"/>
<organism evidence="4 5">
    <name type="scientific">Corynebacterium zhongnanshanii</name>
    <dbReference type="NCBI Taxonomy" id="2768834"/>
    <lineage>
        <taxon>Bacteria</taxon>
        <taxon>Bacillati</taxon>
        <taxon>Actinomycetota</taxon>
        <taxon>Actinomycetes</taxon>
        <taxon>Mycobacteriales</taxon>
        <taxon>Corynebacteriaceae</taxon>
        <taxon>Corynebacterium</taxon>
    </lineage>
</organism>
<keyword evidence="1" id="KW-0175">Coiled coil</keyword>